<dbReference type="EMBL" id="AKHW03004558">
    <property type="protein sequence ID" value="KYO29668.1"/>
    <property type="molecule type" value="Genomic_DNA"/>
</dbReference>
<proteinExistence type="inferred from homology"/>
<gene>
    <name evidence="13" type="ORF">Y1Q_0017648</name>
</gene>
<dbReference type="GO" id="GO:0046872">
    <property type="term" value="F:metal ion binding"/>
    <property type="evidence" value="ECO:0007669"/>
    <property type="project" value="UniProtKB-KW"/>
</dbReference>
<dbReference type="PROSITE" id="PS00289">
    <property type="entry name" value="PTX_1"/>
    <property type="match status" value="1"/>
</dbReference>
<keyword evidence="4" id="KW-0964">Secreted</keyword>
<evidence type="ECO:0000313" key="14">
    <source>
        <dbReference type="Proteomes" id="UP000050525"/>
    </source>
</evidence>
<dbReference type="PRINTS" id="PR00895">
    <property type="entry name" value="PENTAXIN"/>
</dbReference>
<evidence type="ECO:0000256" key="11">
    <source>
        <dbReference type="PROSITE-ProRule" id="PRU01172"/>
    </source>
</evidence>
<dbReference type="SMART" id="SM00159">
    <property type="entry name" value="PTX"/>
    <property type="match status" value="1"/>
</dbReference>
<protein>
    <recommendedName>
        <fullName evidence="10">C-reactive protein</fullName>
    </recommendedName>
</protein>
<comment type="subcellular location">
    <subcellularLocation>
        <location evidence="2">Secreted</location>
    </subcellularLocation>
</comment>
<dbReference type="eggNOG" id="ENOG502S201">
    <property type="taxonomic scope" value="Eukaryota"/>
</dbReference>
<dbReference type="InterPro" id="IPR030476">
    <property type="entry name" value="Pentaxin_CS"/>
</dbReference>
<reference evidence="13 14" key="1">
    <citation type="journal article" date="2012" name="Genome Biol.">
        <title>Sequencing three crocodilian genomes to illuminate the evolution of archosaurs and amniotes.</title>
        <authorList>
            <person name="St John J.A."/>
            <person name="Braun E.L."/>
            <person name="Isberg S.R."/>
            <person name="Miles L.G."/>
            <person name="Chong A.Y."/>
            <person name="Gongora J."/>
            <person name="Dalzell P."/>
            <person name="Moran C."/>
            <person name="Bed'hom B."/>
            <person name="Abzhanov A."/>
            <person name="Burgess S.C."/>
            <person name="Cooksey A.M."/>
            <person name="Castoe T.A."/>
            <person name="Crawford N.G."/>
            <person name="Densmore L.D."/>
            <person name="Drew J.C."/>
            <person name="Edwards S.V."/>
            <person name="Faircloth B.C."/>
            <person name="Fujita M.K."/>
            <person name="Greenwold M.J."/>
            <person name="Hoffmann F.G."/>
            <person name="Howard J.M."/>
            <person name="Iguchi T."/>
            <person name="Janes D.E."/>
            <person name="Khan S.Y."/>
            <person name="Kohno S."/>
            <person name="de Koning A.J."/>
            <person name="Lance S.L."/>
            <person name="McCarthy F.M."/>
            <person name="McCormack J.E."/>
            <person name="Merchant M.E."/>
            <person name="Peterson D.G."/>
            <person name="Pollock D.D."/>
            <person name="Pourmand N."/>
            <person name="Raney B.J."/>
            <person name="Roessler K.A."/>
            <person name="Sanford J.R."/>
            <person name="Sawyer R.H."/>
            <person name="Schmidt C.J."/>
            <person name="Triplett E.W."/>
            <person name="Tuberville T.D."/>
            <person name="Venegas-Anaya M."/>
            <person name="Howard J.T."/>
            <person name="Jarvis E.D."/>
            <person name="Guillette L.J.Jr."/>
            <person name="Glenn T.C."/>
            <person name="Green R.E."/>
            <person name="Ray D.A."/>
        </authorList>
    </citation>
    <scope>NUCLEOTIDE SEQUENCE [LARGE SCALE GENOMIC DNA]</scope>
    <source>
        <strain evidence="13">KSC_2009_1</strain>
    </source>
</reference>
<keyword evidence="6" id="KW-0732">Signal</keyword>
<feature type="domain" description="Pentraxin (PTX)" evidence="12">
    <location>
        <begin position="70"/>
        <end position="272"/>
    </location>
</feature>
<evidence type="ECO:0000256" key="8">
    <source>
        <dbReference type="ARBA" id="ARBA00023157"/>
    </source>
</evidence>
<dbReference type="InterPro" id="IPR051005">
    <property type="entry name" value="Pentraxin_domain"/>
</dbReference>
<dbReference type="CDD" id="cd00152">
    <property type="entry name" value="PTX"/>
    <property type="match status" value="1"/>
</dbReference>
<comment type="cofactor">
    <cofactor evidence="1">
        <name>Ca(2+)</name>
        <dbReference type="ChEBI" id="CHEBI:29108"/>
    </cofactor>
</comment>
<evidence type="ECO:0000256" key="4">
    <source>
        <dbReference type="ARBA" id="ARBA00022525"/>
    </source>
</evidence>
<evidence type="ECO:0000256" key="10">
    <source>
        <dbReference type="ARBA" id="ARBA00040546"/>
    </source>
</evidence>
<dbReference type="PANTHER" id="PTHR45869">
    <property type="entry name" value="C-REACTIVE PROTEIN-RELATED"/>
    <property type="match status" value="1"/>
</dbReference>
<dbReference type="GO" id="GO:0045087">
    <property type="term" value="P:innate immune response"/>
    <property type="evidence" value="ECO:0007669"/>
    <property type="project" value="TreeGrafter"/>
</dbReference>
<evidence type="ECO:0000256" key="9">
    <source>
        <dbReference type="ARBA" id="ARBA00038102"/>
    </source>
</evidence>
<dbReference type="PANTHER" id="PTHR45869:SF7">
    <property type="entry name" value="C-REACTIVE PROTEIN"/>
    <property type="match status" value="1"/>
</dbReference>
<keyword evidence="7" id="KW-0106">Calcium</keyword>
<name>A0A151MYX4_ALLMI</name>
<dbReference type="GO" id="GO:0005615">
    <property type="term" value="C:extracellular space"/>
    <property type="evidence" value="ECO:0007669"/>
    <property type="project" value="TreeGrafter"/>
</dbReference>
<dbReference type="InterPro" id="IPR001759">
    <property type="entry name" value="PTX_dom"/>
</dbReference>
<evidence type="ECO:0000256" key="7">
    <source>
        <dbReference type="ARBA" id="ARBA00022837"/>
    </source>
</evidence>
<dbReference type="FunFam" id="2.60.120.200:FF:000070">
    <property type="entry name" value="Serum amyloid P-component"/>
    <property type="match status" value="1"/>
</dbReference>
<comment type="similarity">
    <text evidence="9">Belongs to the pentraxin family.</text>
</comment>
<dbReference type="GO" id="GO:0001849">
    <property type="term" value="F:complement component C1q complex binding"/>
    <property type="evidence" value="ECO:0007669"/>
    <property type="project" value="TreeGrafter"/>
</dbReference>
<dbReference type="PROSITE" id="PS51828">
    <property type="entry name" value="PTX_2"/>
    <property type="match status" value="1"/>
</dbReference>
<keyword evidence="3" id="KW-0011">Acute phase</keyword>
<evidence type="ECO:0000259" key="12">
    <source>
        <dbReference type="PROSITE" id="PS51828"/>
    </source>
</evidence>
<organism evidence="13 14">
    <name type="scientific">Alligator mississippiensis</name>
    <name type="common">American alligator</name>
    <dbReference type="NCBI Taxonomy" id="8496"/>
    <lineage>
        <taxon>Eukaryota</taxon>
        <taxon>Metazoa</taxon>
        <taxon>Chordata</taxon>
        <taxon>Craniata</taxon>
        <taxon>Vertebrata</taxon>
        <taxon>Euteleostomi</taxon>
        <taxon>Archelosauria</taxon>
        <taxon>Archosauria</taxon>
        <taxon>Crocodylia</taxon>
        <taxon>Alligatoridae</taxon>
        <taxon>Alligatorinae</taxon>
        <taxon>Alligator</taxon>
    </lineage>
</organism>
<evidence type="ECO:0000313" key="13">
    <source>
        <dbReference type="EMBL" id="KYO29668.1"/>
    </source>
</evidence>
<keyword evidence="8" id="KW-1015">Disulfide bond</keyword>
<dbReference type="Pfam" id="PF00354">
    <property type="entry name" value="Pentaxin"/>
    <property type="match status" value="1"/>
</dbReference>
<dbReference type="GO" id="GO:0006953">
    <property type="term" value="P:acute-phase response"/>
    <property type="evidence" value="ECO:0007669"/>
    <property type="project" value="UniProtKB-KW"/>
</dbReference>
<dbReference type="SUPFAM" id="SSF49899">
    <property type="entry name" value="Concanavalin A-like lectins/glucanases"/>
    <property type="match status" value="1"/>
</dbReference>
<dbReference type="AlphaFoldDB" id="A0A151MYX4"/>
<dbReference type="Proteomes" id="UP000050525">
    <property type="component" value="Unassembled WGS sequence"/>
</dbReference>
<evidence type="ECO:0000256" key="3">
    <source>
        <dbReference type="ARBA" id="ARBA00022486"/>
    </source>
</evidence>
<accession>A0A151MYX4</accession>
<comment type="caution">
    <text evidence="11">Lacks conserved residue(s) required for the propagation of feature annotation.</text>
</comment>
<keyword evidence="14" id="KW-1185">Reference proteome</keyword>
<comment type="caution">
    <text evidence="13">The sequence shown here is derived from an EMBL/GenBank/DDBJ whole genome shotgun (WGS) entry which is preliminary data.</text>
</comment>
<evidence type="ECO:0000256" key="6">
    <source>
        <dbReference type="ARBA" id="ARBA00022729"/>
    </source>
</evidence>
<sequence length="285" mass="32470">MQWLQCSSWENTPSGKEQEWPGVHGLVVPRGSCLSNNCCFPKLQKNMEKLLLWLLVLTGLSGITAQEDLFGHVLIFPKASPTAYIPLGTKNKQSLQSFTVCLRYFSDLTRDYSLFSYASRTSDNEILLFRSFPDVYKIYIGGTAVTFRVPEKEKKWPEWVHICTSWESATGIVQLWVDGKPLPRKGLQKGYSVKAEAVILLGQDQDSYGAGFDENQSFVGEITDVHMWDHVLTPAEIRLIKNNEVLPLHPMDWRNMSYEIKGYVLLKPSLCPMYRAPQATQEEEL</sequence>
<dbReference type="InterPro" id="IPR013320">
    <property type="entry name" value="ConA-like_dom_sf"/>
</dbReference>
<keyword evidence="5" id="KW-0479">Metal-binding</keyword>
<dbReference type="Gene3D" id="2.60.120.200">
    <property type="match status" value="1"/>
</dbReference>
<evidence type="ECO:0000256" key="1">
    <source>
        <dbReference type="ARBA" id="ARBA00001913"/>
    </source>
</evidence>
<evidence type="ECO:0000256" key="5">
    <source>
        <dbReference type="ARBA" id="ARBA00022723"/>
    </source>
</evidence>
<evidence type="ECO:0000256" key="2">
    <source>
        <dbReference type="ARBA" id="ARBA00004613"/>
    </source>
</evidence>